<dbReference type="KEGG" id="cmb:CSW64_06780"/>
<dbReference type="RefSeq" id="WP_099621397.1">
    <property type="nucleotide sequence ID" value="NZ_CP024201.1"/>
</dbReference>
<evidence type="ECO:0008006" key="4">
    <source>
        <dbReference type="Google" id="ProtNLM"/>
    </source>
</evidence>
<name>A0A2D2AVW0_9CAUL</name>
<protein>
    <recommendedName>
        <fullName evidence="4">DUF4190 domain-containing protein</fullName>
    </recommendedName>
</protein>
<keyword evidence="1" id="KW-0472">Membrane</keyword>
<gene>
    <name evidence="2" type="ORF">CSW64_06780</name>
</gene>
<feature type="transmembrane region" description="Helical" evidence="1">
    <location>
        <begin position="65"/>
        <end position="88"/>
    </location>
</feature>
<feature type="transmembrane region" description="Helical" evidence="1">
    <location>
        <begin position="27"/>
        <end position="53"/>
    </location>
</feature>
<accession>A0A2D2AVW0</accession>
<evidence type="ECO:0000313" key="3">
    <source>
        <dbReference type="Proteomes" id="UP000228945"/>
    </source>
</evidence>
<reference evidence="2 3" key="1">
    <citation type="submission" date="2017-10" db="EMBL/GenBank/DDBJ databases">
        <title>Genome sequence of Caulobacter mirabilis FWC38.</title>
        <authorList>
            <person name="Fiebig A."/>
            <person name="Crosson S."/>
        </authorList>
    </citation>
    <scope>NUCLEOTIDE SEQUENCE [LARGE SCALE GENOMIC DNA]</scope>
    <source>
        <strain evidence="2 3">FWC 38</strain>
    </source>
</reference>
<proteinExistence type="predicted"/>
<evidence type="ECO:0000313" key="2">
    <source>
        <dbReference type="EMBL" id="ATQ42140.1"/>
    </source>
</evidence>
<evidence type="ECO:0000256" key="1">
    <source>
        <dbReference type="SAM" id="Phobius"/>
    </source>
</evidence>
<dbReference type="EMBL" id="CP024201">
    <property type="protein sequence ID" value="ATQ42140.1"/>
    <property type="molecule type" value="Genomic_DNA"/>
</dbReference>
<dbReference type="Proteomes" id="UP000228945">
    <property type="component" value="Chromosome"/>
</dbReference>
<sequence length="93" mass="9428">MTHDHVAPQPFNGFALGSAVLGNLSLLAAWIPILNLAVIVPAAVGLTFGVLGLRRSGGRGMAISGIVASSASLILVVVALGLFAVVVFRLRPA</sequence>
<keyword evidence="1" id="KW-1133">Transmembrane helix</keyword>
<dbReference type="AlphaFoldDB" id="A0A2D2AVW0"/>
<keyword evidence="1" id="KW-0812">Transmembrane</keyword>
<organism evidence="2 3">
    <name type="scientific">Caulobacter mirabilis</name>
    <dbReference type="NCBI Taxonomy" id="69666"/>
    <lineage>
        <taxon>Bacteria</taxon>
        <taxon>Pseudomonadati</taxon>
        <taxon>Pseudomonadota</taxon>
        <taxon>Alphaproteobacteria</taxon>
        <taxon>Caulobacterales</taxon>
        <taxon>Caulobacteraceae</taxon>
        <taxon>Caulobacter</taxon>
    </lineage>
</organism>
<keyword evidence="3" id="KW-1185">Reference proteome</keyword>